<protein>
    <submittedName>
        <fullName evidence="3">Uncharacterized protein</fullName>
    </submittedName>
</protein>
<feature type="region of interest" description="Disordered" evidence="2">
    <location>
        <begin position="956"/>
        <end position="980"/>
    </location>
</feature>
<comment type="similarity">
    <text evidence="1">Belongs to the MDM20/NAA25 family.</text>
</comment>
<feature type="compositionally biased region" description="Polar residues" evidence="2">
    <location>
        <begin position="923"/>
        <end position="935"/>
    </location>
</feature>
<evidence type="ECO:0000313" key="4">
    <source>
        <dbReference type="Proteomes" id="UP000728185"/>
    </source>
</evidence>
<dbReference type="InterPro" id="IPR011990">
    <property type="entry name" value="TPR-like_helical_dom_sf"/>
</dbReference>
<dbReference type="EMBL" id="LUCM01006577">
    <property type="protein sequence ID" value="KAA0191082.1"/>
    <property type="molecule type" value="Genomic_DNA"/>
</dbReference>
<proteinExistence type="inferred from homology"/>
<dbReference type="Proteomes" id="UP000728185">
    <property type="component" value="Unassembled WGS sequence"/>
</dbReference>
<dbReference type="Gene3D" id="1.25.40.1040">
    <property type="match status" value="1"/>
</dbReference>
<dbReference type="Pfam" id="PF09797">
    <property type="entry name" value="NatB_MDM20"/>
    <property type="match status" value="1"/>
</dbReference>
<comment type="caution">
    <text evidence="3">The sequence shown here is derived from an EMBL/GenBank/DDBJ whole genome shotgun (WGS) entry which is preliminary data.</text>
</comment>
<evidence type="ECO:0000256" key="2">
    <source>
        <dbReference type="SAM" id="MobiDB-lite"/>
    </source>
</evidence>
<accession>A0A8E0RXU7</accession>
<dbReference type="AlphaFoldDB" id="A0A8E0RXU7"/>
<reference evidence="3" key="1">
    <citation type="submission" date="2019-05" db="EMBL/GenBank/DDBJ databases">
        <title>Annotation for the trematode Fasciolopsis buski.</title>
        <authorList>
            <person name="Choi Y.-J."/>
        </authorList>
    </citation>
    <scope>NUCLEOTIDE SEQUENCE</scope>
    <source>
        <strain evidence="3">HT</strain>
        <tissue evidence="3">Whole worm</tissue>
    </source>
</reference>
<feature type="region of interest" description="Disordered" evidence="2">
    <location>
        <begin position="688"/>
        <end position="707"/>
    </location>
</feature>
<dbReference type="GO" id="GO:0031416">
    <property type="term" value="C:NatB complex"/>
    <property type="evidence" value="ECO:0007669"/>
    <property type="project" value="TreeGrafter"/>
</dbReference>
<dbReference type="PANTHER" id="PTHR22767:SF3">
    <property type="entry name" value="N-ALPHA-ACETYLTRANSFERASE 25, NATB AUXILIARY SUBUNIT"/>
    <property type="match status" value="1"/>
</dbReference>
<organism evidence="3 4">
    <name type="scientific">Fasciolopsis buskii</name>
    <dbReference type="NCBI Taxonomy" id="27845"/>
    <lineage>
        <taxon>Eukaryota</taxon>
        <taxon>Metazoa</taxon>
        <taxon>Spiralia</taxon>
        <taxon>Lophotrochozoa</taxon>
        <taxon>Platyhelminthes</taxon>
        <taxon>Trematoda</taxon>
        <taxon>Digenea</taxon>
        <taxon>Plagiorchiida</taxon>
        <taxon>Echinostomata</taxon>
        <taxon>Echinostomatoidea</taxon>
        <taxon>Fasciolidae</taxon>
        <taxon>Fasciolopsis</taxon>
    </lineage>
</organism>
<dbReference type="PANTHER" id="PTHR22767">
    <property type="entry name" value="N-TERMINAL ACETYLTRANSFERASE-RELATED"/>
    <property type="match status" value="1"/>
</dbReference>
<feature type="region of interest" description="Disordered" evidence="2">
    <location>
        <begin position="900"/>
        <end position="935"/>
    </location>
</feature>
<name>A0A8E0RXU7_9TREM</name>
<feature type="compositionally biased region" description="Basic and acidic residues" evidence="2">
    <location>
        <begin position="959"/>
        <end position="968"/>
    </location>
</feature>
<sequence length="1079" mass="120522">MSELDIQDAWLKAVVDPFENGNYKKALQELNKLLKKTPKLMSAKALKALTLVKMDKITEAVSIAEEVIAACPTDKSTVSVIMCYFRETNQPGRVSQYLKCALEKCNNREDLLVRLFLSQAQEANFSGQQQTARQLSQIYSSRLYTYWVIVSTLMQAESDPVLGQRMFLPLAEKMLSRDAEECKMETHIELQLLVELLERLKKPSEALELLRKTDLLNRLNTLDYKVDYTLDRLRLATSLDDWGQIIDLSSIPGNAQQIFRRLCAYQISRVNRHQIPMRKLLDAYFTHVPERLLPPNTNSTNMEMPDRTSSLDLCPADGFLLLATSSLADFPNNLSYRTCTVRNFAQALLIAHWIDQLGLAHARSNHHFRMRLCSLFSLYGLACPELSLPQAEGLEMKQLLFVSLGHMIISPGPLLTLWANPSTTNQQQGTSSSTMLAFFQRLHMLSSTTVSEVEECLVAAYRRRVYTKIGEFTKFAQTLKYADIFLLVRIELAYWRTAVVPDEPLENHTTQENSFAHSVRWIRLRMLTVRTICQCTQLLMSSVKVSDRLLDDSCQHELSKPESDNRAVEAMKQLQEDADELSNLERQTDSSLLSNGKDMQSLLADLILPSRHLLTVPTQLPRIQLASLYLHGPYKVVLESGIRILVGIHRLLVEGHESFSEIEQIAAIQGLENPFRAIPQLIREGDKPDWTTLPRPKTDTDKGYLSGTDDAHSPTSILLLFSMLYETFALDCLLVSMIRSVLRPRSHYLLHTGKRQRRKAARARKSKGTSEVNPKIERTEEIDISTREADTTVMKRLDQIGASLISVVNSLTEIASSFTQLIDAWLHWSRNCAAQELMGISASLCTDMFPDDLRTQEVLTSPLNKKASFLLDAVVGFSIQYRQFGLPGLLISQLMDNTEAPTTSRRQNAGDTQNTEREAAPDSTGSENAKPTSTTGSFECNICLDPAQDAVVIPLYGRGGDHTQDPRNKIPPRPSGRRVEPEPAPVGFGGVFNNLFGTPDGGSNFRMSIGIGAFPFGFLATAFNVGGGSSGNGTGGVGGDSFSGQNGPSLDGTWNADAETMSKLCLFMAIFFIVWLLIA</sequence>
<keyword evidence="4" id="KW-1185">Reference proteome</keyword>
<dbReference type="SUPFAM" id="SSF48452">
    <property type="entry name" value="TPR-like"/>
    <property type="match status" value="1"/>
</dbReference>
<dbReference type="InterPro" id="IPR019183">
    <property type="entry name" value="NAA25_NatB_aux_su"/>
</dbReference>
<feature type="compositionally biased region" description="Polar residues" evidence="2">
    <location>
        <begin position="900"/>
        <end position="913"/>
    </location>
</feature>
<gene>
    <name evidence="3" type="ORF">FBUS_06906</name>
</gene>
<evidence type="ECO:0000256" key="1">
    <source>
        <dbReference type="ARBA" id="ARBA00006298"/>
    </source>
</evidence>
<dbReference type="OrthoDB" id="1874341at2759"/>
<evidence type="ECO:0000313" key="3">
    <source>
        <dbReference type="EMBL" id="KAA0191082.1"/>
    </source>
</evidence>